<accession>A0A7C2YYS0</accession>
<protein>
    <submittedName>
        <fullName evidence="4">PaaI family thioesterase</fullName>
    </submittedName>
</protein>
<dbReference type="InterPro" id="IPR003736">
    <property type="entry name" value="PAAI_dom"/>
</dbReference>
<reference evidence="4" key="1">
    <citation type="journal article" date="2020" name="mSystems">
        <title>Genome- and Community-Level Interaction Insights into Carbon Utilization and Element Cycling Functions of Hydrothermarchaeota in Hydrothermal Sediment.</title>
        <authorList>
            <person name="Zhou Z."/>
            <person name="Liu Y."/>
            <person name="Xu W."/>
            <person name="Pan J."/>
            <person name="Luo Z.H."/>
            <person name="Li M."/>
        </authorList>
    </citation>
    <scope>NUCLEOTIDE SEQUENCE [LARGE SCALE GENOMIC DNA]</scope>
    <source>
        <strain evidence="4">SpSt-1259</strain>
    </source>
</reference>
<keyword evidence="2" id="KW-0378">Hydrolase</keyword>
<dbReference type="PANTHER" id="PTHR21660:SF1">
    <property type="entry name" value="ACYL-COENZYME A THIOESTERASE 13"/>
    <property type="match status" value="1"/>
</dbReference>
<dbReference type="InterPro" id="IPR039298">
    <property type="entry name" value="ACOT13"/>
</dbReference>
<dbReference type="InterPro" id="IPR029069">
    <property type="entry name" value="HotDog_dom_sf"/>
</dbReference>
<dbReference type="SUPFAM" id="SSF54637">
    <property type="entry name" value="Thioesterase/thiol ester dehydrase-isomerase"/>
    <property type="match status" value="1"/>
</dbReference>
<dbReference type="PANTHER" id="PTHR21660">
    <property type="entry name" value="THIOESTERASE SUPERFAMILY MEMBER-RELATED"/>
    <property type="match status" value="1"/>
</dbReference>
<dbReference type="Pfam" id="PF03061">
    <property type="entry name" value="4HBT"/>
    <property type="match status" value="1"/>
</dbReference>
<sequence length="151" mass="16824">MGMYTEIKPMVEKLVREGKNLEEALHLALIHYNPIYSILKLKIRELGEGKAVAEFPFLKEFVNPNGTLHGGIIAAVIDQVGAVASWTAHRGDDQVTLELKVNYLRPFTEDEAPFKAVGEVIKAGRNTVVTEIRLYGKSEKILAMGLGTWFK</sequence>
<dbReference type="Gene3D" id="3.10.129.10">
    <property type="entry name" value="Hotdog Thioesterase"/>
    <property type="match status" value="1"/>
</dbReference>
<name>A0A7C2YYS0_9CREN</name>
<evidence type="ECO:0000313" key="4">
    <source>
        <dbReference type="EMBL" id="HEU97935.1"/>
    </source>
</evidence>
<organism evidence="4">
    <name type="scientific">Fervidicoccus fontis</name>
    <dbReference type="NCBI Taxonomy" id="683846"/>
    <lineage>
        <taxon>Archaea</taxon>
        <taxon>Thermoproteota</taxon>
        <taxon>Thermoprotei</taxon>
        <taxon>Fervidicoccales</taxon>
        <taxon>Fervidicoccaceae</taxon>
        <taxon>Fervidicoccus</taxon>
    </lineage>
</organism>
<comment type="caution">
    <text evidence="4">The sequence shown here is derived from an EMBL/GenBank/DDBJ whole genome shotgun (WGS) entry which is preliminary data.</text>
</comment>
<dbReference type="InterPro" id="IPR006683">
    <property type="entry name" value="Thioestr_dom"/>
</dbReference>
<dbReference type="CDD" id="cd03443">
    <property type="entry name" value="PaaI_thioesterase"/>
    <property type="match status" value="1"/>
</dbReference>
<evidence type="ECO:0000256" key="1">
    <source>
        <dbReference type="ARBA" id="ARBA00008324"/>
    </source>
</evidence>
<evidence type="ECO:0000259" key="3">
    <source>
        <dbReference type="Pfam" id="PF03061"/>
    </source>
</evidence>
<feature type="domain" description="Thioesterase" evidence="3">
    <location>
        <begin position="65"/>
        <end position="139"/>
    </location>
</feature>
<dbReference type="Proteomes" id="UP000885664">
    <property type="component" value="Unassembled WGS sequence"/>
</dbReference>
<dbReference type="EMBL" id="DSFE01000081">
    <property type="protein sequence ID" value="HEU97935.1"/>
    <property type="molecule type" value="Genomic_DNA"/>
</dbReference>
<gene>
    <name evidence="4" type="ORF">ENO36_03670</name>
</gene>
<evidence type="ECO:0000256" key="2">
    <source>
        <dbReference type="ARBA" id="ARBA00022801"/>
    </source>
</evidence>
<proteinExistence type="inferred from homology"/>
<dbReference type="NCBIfam" id="TIGR00369">
    <property type="entry name" value="unchar_dom_1"/>
    <property type="match status" value="1"/>
</dbReference>
<comment type="similarity">
    <text evidence="1">Belongs to the thioesterase PaaI family.</text>
</comment>
<dbReference type="AlphaFoldDB" id="A0A7C2YYS0"/>
<dbReference type="GO" id="GO:0047617">
    <property type="term" value="F:fatty acyl-CoA hydrolase activity"/>
    <property type="evidence" value="ECO:0007669"/>
    <property type="project" value="InterPro"/>
</dbReference>